<accession>A0A1I3U9T8</accession>
<dbReference type="GO" id="GO:0055070">
    <property type="term" value="P:copper ion homeostasis"/>
    <property type="evidence" value="ECO:0007669"/>
    <property type="project" value="InterPro"/>
</dbReference>
<evidence type="ECO:0000313" key="2">
    <source>
        <dbReference type="EMBL" id="SFJ78626.1"/>
    </source>
</evidence>
<dbReference type="STRING" id="1884381.SAMN05518846_105270"/>
<dbReference type="InterPro" id="IPR021522">
    <property type="entry name" value="MctB"/>
</dbReference>
<keyword evidence="1" id="KW-0175">Coiled coil</keyword>
<evidence type="ECO:0000313" key="3">
    <source>
        <dbReference type="Proteomes" id="UP000198915"/>
    </source>
</evidence>
<dbReference type="AlphaFoldDB" id="A0A1I3U9T8"/>
<keyword evidence="3" id="KW-1185">Reference proteome</keyword>
<reference evidence="3" key="1">
    <citation type="submission" date="2016-10" db="EMBL/GenBank/DDBJ databases">
        <authorList>
            <person name="Varghese N."/>
            <person name="Submissions S."/>
        </authorList>
    </citation>
    <scope>NUCLEOTIDE SEQUENCE [LARGE SCALE GENOMIC DNA]</scope>
    <source>
        <strain evidence="3">OK042</strain>
    </source>
</reference>
<evidence type="ECO:0000256" key="1">
    <source>
        <dbReference type="SAM" id="Coils"/>
    </source>
</evidence>
<feature type="coiled-coil region" evidence="1">
    <location>
        <begin position="41"/>
        <end position="75"/>
    </location>
</feature>
<gene>
    <name evidence="2" type="ORF">SAMN05518846_105270</name>
</gene>
<dbReference type="Proteomes" id="UP000198915">
    <property type="component" value="Unassembled WGS sequence"/>
</dbReference>
<dbReference type="Pfam" id="PF11382">
    <property type="entry name" value="MctB"/>
    <property type="match status" value="1"/>
</dbReference>
<proteinExistence type="predicted"/>
<dbReference type="RefSeq" id="WP_092268154.1">
    <property type="nucleotide sequence ID" value="NZ_BJOE01000003.1"/>
</dbReference>
<organism evidence="2 3">
    <name type="scientific">Brevibacillus centrosporus</name>
    <dbReference type="NCBI Taxonomy" id="54910"/>
    <lineage>
        <taxon>Bacteria</taxon>
        <taxon>Bacillati</taxon>
        <taxon>Bacillota</taxon>
        <taxon>Bacilli</taxon>
        <taxon>Bacillales</taxon>
        <taxon>Paenibacillaceae</taxon>
        <taxon>Brevibacillus</taxon>
    </lineage>
</organism>
<name>A0A1I3U9T8_9BACL</name>
<dbReference type="GO" id="GO:0016020">
    <property type="term" value="C:membrane"/>
    <property type="evidence" value="ECO:0007669"/>
    <property type="project" value="InterPro"/>
</dbReference>
<dbReference type="EMBL" id="FORT01000005">
    <property type="protein sequence ID" value="SFJ78626.1"/>
    <property type="molecule type" value="Genomic_DNA"/>
</dbReference>
<dbReference type="GeneID" id="301130570"/>
<protein>
    <submittedName>
        <fullName evidence="2">Copper transport outer membrane protein, MctB</fullName>
    </submittedName>
</protein>
<sequence length="185" mass="21113">MIHFRYHLLSLTAVFFALGVGILLGGTAGHAWFAVGEQEVLAKMEAKYDRALKSNNELKQQMNQLLSEVERSNEEVIHLMAMRYSSDLSGSKVFVWHEPELKLEPIKRLLRTVGVDVLPYAEGRALSDGLLLVFAHEEPSWLESLPGPRHWLQLEQVPDSPAKQWALLEKVQKLLTEMRVEREKS</sequence>